<evidence type="ECO:0000313" key="2">
    <source>
        <dbReference type="EMBL" id="KYH33286.1"/>
    </source>
</evidence>
<dbReference type="STRING" id="1121338.CLTEP_21440"/>
<keyword evidence="3" id="KW-1185">Reference proteome</keyword>
<dbReference type="PATRIC" id="fig|1121338.3.peg.2232"/>
<dbReference type="Pfam" id="PF05598">
    <property type="entry name" value="DUF772"/>
    <property type="match status" value="1"/>
</dbReference>
<dbReference type="Proteomes" id="UP000075531">
    <property type="component" value="Unassembled WGS sequence"/>
</dbReference>
<protein>
    <recommendedName>
        <fullName evidence="1">Transposase InsH N-terminal domain-containing protein</fullName>
    </recommendedName>
</protein>
<reference evidence="2 3" key="1">
    <citation type="submission" date="2016-02" db="EMBL/GenBank/DDBJ databases">
        <title>Genome sequence of Clostridium tepidiprofundi DSM 19306.</title>
        <authorList>
            <person name="Poehlein A."/>
            <person name="Daniel R."/>
        </authorList>
    </citation>
    <scope>NUCLEOTIDE SEQUENCE [LARGE SCALE GENOMIC DNA]</scope>
    <source>
        <strain evidence="2 3">DSM 19306</strain>
    </source>
</reference>
<dbReference type="InterPro" id="IPR008490">
    <property type="entry name" value="Transposase_InsH_N"/>
</dbReference>
<proteinExistence type="predicted"/>
<accession>A0A151B069</accession>
<dbReference type="AlphaFoldDB" id="A0A151B069"/>
<feature type="domain" description="Transposase InsH N-terminal" evidence="1">
    <location>
        <begin position="27"/>
        <end position="116"/>
    </location>
</feature>
<organism evidence="2 3">
    <name type="scientific">Clostridium tepidiprofundi DSM 19306</name>
    <dbReference type="NCBI Taxonomy" id="1121338"/>
    <lineage>
        <taxon>Bacteria</taxon>
        <taxon>Bacillati</taxon>
        <taxon>Bacillota</taxon>
        <taxon>Clostridia</taxon>
        <taxon>Eubacteriales</taxon>
        <taxon>Clostridiaceae</taxon>
        <taxon>Clostridium</taxon>
    </lineage>
</organism>
<name>A0A151B069_9CLOT</name>
<sequence length="170" mass="20182">MLKQNILQKDYTTNQRYYQLKLPINIGCMIPVDDSVRLLSQFVEEMNLEDLYSTYSRIRENRATPRQMLKIVLYAYMNNIYSSHAMEKACHRYINFMYLLEDSPKPNHSTFARFRSLHFAPCAERILAEITNFLHTLEEISGYAIFIDNTKIEACANKYTFVWKSCFFIN</sequence>
<evidence type="ECO:0000313" key="3">
    <source>
        <dbReference type="Proteomes" id="UP000075531"/>
    </source>
</evidence>
<dbReference type="EMBL" id="LTBA01000033">
    <property type="protein sequence ID" value="KYH33286.1"/>
    <property type="molecule type" value="Genomic_DNA"/>
</dbReference>
<dbReference type="PANTHER" id="PTHR33408:SF2">
    <property type="entry name" value="TRANSPOSASE DDE DOMAIN-CONTAINING PROTEIN"/>
    <property type="match status" value="1"/>
</dbReference>
<evidence type="ECO:0000259" key="1">
    <source>
        <dbReference type="Pfam" id="PF05598"/>
    </source>
</evidence>
<gene>
    <name evidence="2" type="ORF">CLTEP_21440</name>
</gene>
<comment type="caution">
    <text evidence="2">The sequence shown here is derived from an EMBL/GenBank/DDBJ whole genome shotgun (WGS) entry which is preliminary data.</text>
</comment>
<dbReference type="PANTHER" id="PTHR33408">
    <property type="entry name" value="TRANSPOSASE"/>
    <property type="match status" value="1"/>
</dbReference>